<keyword evidence="1" id="KW-1133">Transmembrane helix</keyword>
<protein>
    <recommendedName>
        <fullName evidence="2">TPM domain-containing protein</fullName>
    </recommendedName>
</protein>
<dbReference type="AlphaFoldDB" id="A0A2V3PV40"/>
<accession>A0A2V3PV40</accession>
<dbReference type="Pfam" id="PF04536">
    <property type="entry name" value="TPM_phosphatase"/>
    <property type="match status" value="1"/>
</dbReference>
<dbReference type="InterPro" id="IPR007621">
    <property type="entry name" value="TPM_dom"/>
</dbReference>
<proteinExistence type="predicted"/>
<evidence type="ECO:0000313" key="3">
    <source>
        <dbReference type="EMBL" id="PXV63514.1"/>
    </source>
</evidence>
<keyword evidence="1" id="KW-0812">Transmembrane</keyword>
<feature type="domain" description="TPM" evidence="2">
    <location>
        <begin position="56"/>
        <end position="182"/>
    </location>
</feature>
<dbReference type="PANTHER" id="PTHR30373">
    <property type="entry name" value="UPF0603 PROTEIN YGCG"/>
    <property type="match status" value="1"/>
</dbReference>
<feature type="transmembrane region" description="Helical" evidence="1">
    <location>
        <begin position="198"/>
        <end position="217"/>
    </location>
</feature>
<keyword evidence="4" id="KW-1185">Reference proteome</keyword>
<dbReference type="Proteomes" id="UP000247973">
    <property type="component" value="Unassembled WGS sequence"/>
</dbReference>
<dbReference type="PANTHER" id="PTHR30373:SF2">
    <property type="entry name" value="UPF0603 PROTEIN YGCG"/>
    <property type="match status" value="1"/>
</dbReference>
<gene>
    <name evidence="3" type="ORF">CLV62_1131</name>
</gene>
<evidence type="ECO:0000259" key="2">
    <source>
        <dbReference type="Pfam" id="PF04536"/>
    </source>
</evidence>
<keyword evidence="1" id="KW-0472">Membrane</keyword>
<sequence length="269" mass="29032">MGREALNVTNYVISKSTSKYNGMNSLYKLLLVLSVMISGFANAQNLPKPMSPPRLVNDFAGIFNEQERNDLEQMLIAYNDTTSTQIYVVTVKDLEGYDVSDYAFRLGEKWGIGQKGKDNGAVILIKPKVGNERGRVFIATGYGLEEKLNDARVGRIIDKEMLPYFQQNDYYTGTKNAIGAMIGYLSGQFQADEDANELTAGDIIVSILLVLLFLYFIRRANKNNKGNGSRGGGFFPPIIGGGFGGGSRGGGFGGGGGGRFGGGGAGRSW</sequence>
<dbReference type="EMBL" id="QICL01000013">
    <property type="protein sequence ID" value="PXV63514.1"/>
    <property type="molecule type" value="Genomic_DNA"/>
</dbReference>
<reference evidence="3 4" key="1">
    <citation type="submission" date="2018-03" db="EMBL/GenBank/DDBJ databases">
        <title>Genomic Encyclopedia of Archaeal and Bacterial Type Strains, Phase II (KMG-II): from individual species to whole genera.</title>
        <authorList>
            <person name="Goeker M."/>
        </authorList>
    </citation>
    <scope>NUCLEOTIDE SEQUENCE [LARGE SCALE GENOMIC DNA]</scope>
    <source>
        <strain evidence="3 4">DSM 100214</strain>
    </source>
</reference>
<dbReference type="Gene3D" id="3.10.310.50">
    <property type="match status" value="1"/>
</dbReference>
<organism evidence="3 4">
    <name type="scientific">Dysgonomonas alginatilytica</name>
    <dbReference type="NCBI Taxonomy" id="1605892"/>
    <lineage>
        <taxon>Bacteria</taxon>
        <taxon>Pseudomonadati</taxon>
        <taxon>Bacteroidota</taxon>
        <taxon>Bacteroidia</taxon>
        <taxon>Bacteroidales</taxon>
        <taxon>Dysgonomonadaceae</taxon>
        <taxon>Dysgonomonas</taxon>
    </lineage>
</organism>
<evidence type="ECO:0000313" key="4">
    <source>
        <dbReference type="Proteomes" id="UP000247973"/>
    </source>
</evidence>
<comment type="caution">
    <text evidence="3">The sequence shown here is derived from an EMBL/GenBank/DDBJ whole genome shotgun (WGS) entry which is preliminary data.</text>
</comment>
<evidence type="ECO:0000256" key="1">
    <source>
        <dbReference type="SAM" id="Phobius"/>
    </source>
</evidence>
<name>A0A2V3PV40_9BACT</name>